<reference evidence="7" key="1">
    <citation type="submission" date="2020-06" db="EMBL/GenBank/DDBJ databases">
        <authorList>
            <person name="Onetto C."/>
        </authorList>
    </citation>
    <scope>NUCLEOTIDE SEQUENCE</scope>
</reference>
<dbReference type="PROSITE" id="PS50219">
    <property type="entry name" value="CNH"/>
    <property type="match status" value="1"/>
</dbReference>
<dbReference type="GO" id="GO:0006886">
    <property type="term" value="P:intracellular protein transport"/>
    <property type="evidence" value="ECO:0007669"/>
    <property type="project" value="UniProtKB-UniRule"/>
</dbReference>
<feature type="region of interest" description="Disordered" evidence="5">
    <location>
        <begin position="827"/>
        <end position="853"/>
    </location>
</feature>
<feature type="repeat" description="CHCR" evidence="4">
    <location>
        <begin position="683"/>
        <end position="843"/>
    </location>
</feature>
<dbReference type="InterPro" id="IPR032914">
    <property type="entry name" value="Vam6/VPS39/TRAP1"/>
</dbReference>
<evidence type="ECO:0000256" key="1">
    <source>
        <dbReference type="ARBA" id="ARBA00004184"/>
    </source>
</evidence>
<keyword evidence="2" id="KW-0472">Membrane</keyword>
<dbReference type="GO" id="GO:0000329">
    <property type="term" value="C:fungal-type vacuole membrane"/>
    <property type="evidence" value="ECO:0007669"/>
    <property type="project" value="TreeGrafter"/>
</dbReference>
<protein>
    <recommendedName>
        <fullName evidence="6">CNH domain-containing protein</fullName>
    </recommendedName>
</protein>
<dbReference type="AlphaFoldDB" id="A0A9N8JUA7"/>
<comment type="caution">
    <text evidence="7">The sequence shown here is derived from an EMBL/GenBank/DDBJ whole genome shotgun (WGS) entry which is preliminary data.</text>
</comment>
<comment type="subcellular location">
    <subcellularLocation>
        <location evidence="1">Endomembrane system</location>
        <topology evidence="1">Peripheral membrane protein</topology>
    </subcellularLocation>
</comment>
<feature type="compositionally biased region" description="Acidic residues" evidence="5">
    <location>
        <begin position="416"/>
        <end position="427"/>
    </location>
</feature>
<feature type="compositionally biased region" description="Polar residues" evidence="5">
    <location>
        <begin position="827"/>
        <end position="844"/>
    </location>
</feature>
<evidence type="ECO:0000259" key="6">
    <source>
        <dbReference type="PROSITE" id="PS50219"/>
    </source>
</evidence>
<name>A0A9N8JUA7_9PEZI</name>
<dbReference type="PROSITE" id="PS50236">
    <property type="entry name" value="CHCR"/>
    <property type="match status" value="1"/>
</dbReference>
<dbReference type="Pfam" id="PF10366">
    <property type="entry name" value="Vps39_1"/>
    <property type="match status" value="1"/>
</dbReference>
<keyword evidence="8" id="KW-1185">Reference proteome</keyword>
<evidence type="ECO:0000256" key="4">
    <source>
        <dbReference type="PROSITE-ProRule" id="PRU01006"/>
    </source>
</evidence>
<sequence length="926" mass="103181">MLSAFRAQPIYELKQQDKSKIESVLAYGDRLLVGLSTGTLRIYRVNEIAEAGQDATPSKTRAVDLVREEEKFSRKAIQQLAIIKEANILEKLDKTKGATAFAVTSNVIKDPVTDIPSLVSRLAVAVKRRILWWSWQDMELSPEVQEITLPHSPKSLLWATGTKMLVGLDPGFSIVDTDTLAVTDVMKQTPTGNVRFGAVTSSGMGYMGMGSWVPKPMATNLTNNKMLIAKDVNTLFIDTDAKPADKRQIPWAFAPEAIGYSYPYLLSLQQTAKGALDVRSPDTLNLLQTIPLPGASILHVPQPNISLAHAGKGFLVASDRCIWRMVALNYEAQVKQLVEKTKFDEAISLLNMLEDTLLKDKQGSIREISMLKAQNLFSQQKYRPALDLFTDVSAPPKRVVSLYPKSIAGDLSTVEEAPELTDSEEPSGETSAAEENSSQAEDQVKTTQTPTKSVLGKFRPSAVKDDSDTASIRSFRTTSEAPREKPAKDAPLTGSDLKAAVMALCSYLAQSRVQVQKYMNTDGTLKIELTEGFTPPFSNLIELPEGAEKVDWQAELLEVAKLVDTTLFRAYMLALPSLAGPLFRLDNFCDPHVVEEKLYDSGRYNDLIDFLYGKKLHREALELLEKFGRNEAAEEVMPALRGPDRTISYLQNLPAELIDIILEFAEWPIKVDAQKGMEIFVADTKNAENLPKDKVLKFLVPLDKSLAVQYLEHVIFELNDKTPEFHQKLVDLYLEKLRDRKGNSDEERNNARTKLEEFLRNSTQYHKLKTFNQLPADDPDVYEARAIVLCAMGNHKQALQIYVFQICDHEKAEEYCNKIYLSASATAPTPVGSNPNTGSQTYEKSSMAADPEDQQPNVYTTLLSLYLKPPSPHKVQWEPALQLLSKHGPRLPAANTLDLMPSDLQVSELSSYFLGRIRSANTVSLF</sequence>
<dbReference type="GO" id="GO:0006914">
    <property type="term" value="P:autophagy"/>
    <property type="evidence" value="ECO:0007669"/>
    <property type="project" value="TreeGrafter"/>
</dbReference>
<feature type="compositionally biased region" description="Polar residues" evidence="5">
    <location>
        <begin position="469"/>
        <end position="480"/>
    </location>
</feature>
<evidence type="ECO:0000256" key="2">
    <source>
        <dbReference type="ARBA" id="ARBA00023136"/>
    </source>
</evidence>
<dbReference type="InterPro" id="IPR001180">
    <property type="entry name" value="CNH_dom"/>
</dbReference>
<dbReference type="GO" id="GO:0034058">
    <property type="term" value="P:endosomal vesicle fusion"/>
    <property type="evidence" value="ECO:0007669"/>
    <property type="project" value="TreeGrafter"/>
</dbReference>
<dbReference type="InterPro" id="IPR019452">
    <property type="entry name" value="VPS39/TGF_beta_rcpt-assoc_1"/>
</dbReference>
<organism evidence="7 8">
    <name type="scientific">Aureobasidium mustum</name>
    <dbReference type="NCBI Taxonomy" id="2773714"/>
    <lineage>
        <taxon>Eukaryota</taxon>
        <taxon>Fungi</taxon>
        <taxon>Dikarya</taxon>
        <taxon>Ascomycota</taxon>
        <taxon>Pezizomycotina</taxon>
        <taxon>Dothideomycetes</taxon>
        <taxon>Dothideomycetidae</taxon>
        <taxon>Dothideales</taxon>
        <taxon>Saccotheciaceae</taxon>
        <taxon>Aureobasidium</taxon>
    </lineage>
</organism>
<proteinExistence type="inferred from homology"/>
<dbReference type="GO" id="GO:0012505">
    <property type="term" value="C:endomembrane system"/>
    <property type="evidence" value="ECO:0007669"/>
    <property type="project" value="UniProtKB-SubCell"/>
</dbReference>
<dbReference type="InterPro" id="IPR000547">
    <property type="entry name" value="Clathrin_H-chain/VPS_repeat"/>
</dbReference>
<dbReference type="OrthoDB" id="5325112at2759"/>
<dbReference type="PANTHER" id="PTHR12894">
    <property type="entry name" value="CNH DOMAIN CONTAINING"/>
    <property type="match status" value="1"/>
</dbReference>
<evidence type="ECO:0000256" key="5">
    <source>
        <dbReference type="SAM" id="MobiDB-lite"/>
    </source>
</evidence>
<dbReference type="EMBL" id="CAIJEO010000005">
    <property type="protein sequence ID" value="CAD0092458.1"/>
    <property type="molecule type" value="Genomic_DNA"/>
</dbReference>
<accession>A0A9N8JUA7</accession>
<dbReference type="Proteomes" id="UP000714618">
    <property type="component" value="Unassembled WGS sequence"/>
</dbReference>
<feature type="region of interest" description="Disordered" evidence="5">
    <location>
        <begin position="413"/>
        <end position="492"/>
    </location>
</feature>
<comment type="similarity">
    <text evidence="3">Belongs to the VAM6/VPS39 family.</text>
</comment>
<gene>
    <name evidence="7" type="ORF">AWRI4233_LOCUS3658</name>
</gene>
<evidence type="ECO:0000313" key="7">
    <source>
        <dbReference type="EMBL" id="CAD0092458.1"/>
    </source>
</evidence>
<dbReference type="Pfam" id="PF00780">
    <property type="entry name" value="CNH"/>
    <property type="match status" value="1"/>
</dbReference>
<dbReference type="PANTHER" id="PTHR12894:SF49">
    <property type="entry name" value="VAM6_VPS39-LIKE PROTEIN"/>
    <property type="match status" value="1"/>
</dbReference>
<evidence type="ECO:0000313" key="8">
    <source>
        <dbReference type="Proteomes" id="UP000714618"/>
    </source>
</evidence>
<feature type="compositionally biased region" description="Polar residues" evidence="5">
    <location>
        <begin position="428"/>
        <end position="452"/>
    </location>
</feature>
<feature type="domain" description="CNH" evidence="6">
    <location>
        <begin position="1"/>
        <end position="305"/>
    </location>
</feature>
<evidence type="ECO:0000256" key="3">
    <source>
        <dbReference type="ARBA" id="ARBA00038201"/>
    </source>
</evidence>